<name>A0ABQ4LN87_9BACL</name>
<dbReference type="RefSeq" id="WP_212985992.1">
    <property type="nucleotide sequence ID" value="NZ_BORU01000005.1"/>
</dbReference>
<proteinExistence type="predicted"/>
<accession>A0ABQ4LN87</accession>
<sequence length="68" mass="8073">MNTSKTQYSPQDHNRYFAGFVFTNYEYKSLYQSWKSVEGIDLQKAFELGGRLFLLMVETGYYKINEPE</sequence>
<gene>
    <name evidence="1" type="ORF">J21TS7_62940</name>
</gene>
<reference evidence="1 2" key="1">
    <citation type="submission" date="2021-03" db="EMBL/GenBank/DDBJ databases">
        <title>Antimicrobial resistance genes in bacteria isolated from Japanese honey, and their potential for conferring macrolide and lincosamide resistance in the American foulbrood pathogen Paenibacillus larvae.</title>
        <authorList>
            <person name="Okamoto M."/>
            <person name="Kumagai M."/>
            <person name="Kanamori H."/>
            <person name="Takamatsu D."/>
        </authorList>
    </citation>
    <scope>NUCLEOTIDE SEQUENCE [LARGE SCALE GENOMIC DNA]</scope>
    <source>
        <strain evidence="1 2">J21TS7</strain>
    </source>
</reference>
<comment type="caution">
    <text evidence="1">The sequence shown here is derived from an EMBL/GenBank/DDBJ whole genome shotgun (WGS) entry which is preliminary data.</text>
</comment>
<keyword evidence="2" id="KW-1185">Reference proteome</keyword>
<evidence type="ECO:0000313" key="2">
    <source>
        <dbReference type="Proteomes" id="UP000676601"/>
    </source>
</evidence>
<protein>
    <submittedName>
        <fullName evidence="1">Uncharacterized protein</fullName>
    </submittedName>
</protein>
<dbReference type="Proteomes" id="UP000676601">
    <property type="component" value="Unassembled WGS sequence"/>
</dbReference>
<organism evidence="1 2">
    <name type="scientific">Paenibacillus cineris</name>
    <dbReference type="NCBI Taxonomy" id="237530"/>
    <lineage>
        <taxon>Bacteria</taxon>
        <taxon>Bacillati</taxon>
        <taxon>Bacillota</taxon>
        <taxon>Bacilli</taxon>
        <taxon>Bacillales</taxon>
        <taxon>Paenibacillaceae</taxon>
        <taxon>Paenibacillus</taxon>
    </lineage>
</organism>
<dbReference type="EMBL" id="BORU01000005">
    <property type="protein sequence ID" value="GIO57976.1"/>
    <property type="molecule type" value="Genomic_DNA"/>
</dbReference>
<evidence type="ECO:0000313" key="1">
    <source>
        <dbReference type="EMBL" id="GIO57976.1"/>
    </source>
</evidence>